<keyword evidence="1" id="KW-1133">Transmembrane helix</keyword>
<dbReference type="Proteomes" id="UP000516618">
    <property type="component" value="Segment"/>
</dbReference>
<dbReference type="KEGG" id="vg:77930466"/>
<dbReference type="RefSeq" id="YP_010654616.1">
    <property type="nucleotide sequence ID" value="NC_070813.1"/>
</dbReference>
<keyword evidence="3" id="KW-1185">Reference proteome</keyword>
<feature type="transmembrane region" description="Helical" evidence="1">
    <location>
        <begin position="12"/>
        <end position="33"/>
    </location>
</feature>
<dbReference type="GeneID" id="77930466"/>
<reference evidence="2 3" key="1">
    <citation type="submission" date="2020-07" db="EMBL/GenBank/DDBJ databases">
        <authorList>
            <person name="Chamarti P.R."/>
            <person name="Doran G.M."/>
            <person name="Fairchild A.S."/>
            <person name="Gay E.L."/>
            <person name="Gollmer S."/>
            <person name="Huffman M.G."/>
            <person name="Kistler A."/>
            <person name="Malek C.E."/>
            <person name="Marar C.I."/>
            <person name="Modi A."/>
            <person name="Nisperos M.R."/>
            <person name="Reddy N."/>
            <person name="Riley H.L."/>
            <person name="Rudy S."/>
            <person name="Shin J."/>
            <person name="Wang Y."/>
            <person name="Xu J."/>
            <person name="Young J."/>
            <person name="Butela K.A."/>
            <person name="Garlena R.A."/>
            <person name="Russell D.A."/>
            <person name="Pope W.H."/>
            <person name="Jacobs-Sera D."/>
            <person name="Hatfull G.F."/>
        </authorList>
    </citation>
    <scope>NUCLEOTIDE SEQUENCE [LARGE SCALE GENOMIC DNA]</scope>
</reference>
<proteinExistence type="predicted"/>
<sequence>MIRRLLDTNLRRALWVTLTPIRVGIPLVGRFVMPFDYPFAGGDDQ</sequence>
<keyword evidence="1" id="KW-0812">Transmembrane</keyword>
<evidence type="ECO:0000256" key="1">
    <source>
        <dbReference type="SAM" id="Phobius"/>
    </source>
</evidence>
<name>A0A7L7SJ32_9CAUD</name>
<dbReference type="EMBL" id="MT771346">
    <property type="protein sequence ID" value="QOC56306.1"/>
    <property type="molecule type" value="Genomic_DNA"/>
</dbReference>
<protein>
    <submittedName>
        <fullName evidence="2">Membrane protein</fullName>
    </submittedName>
</protein>
<gene>
    <name evidence="2" type="primary">64</name>
    <name evidence="2" type="ORF">SEA_MICHAELSCOTT_64</name>
</gene>
<accession>A0A7L7SJ32</accession>
<organism evidence="2 3">
    <name type="scientific">Gordonia phage MichaelScott</name>
    <dbReference type="NCBI Taxonomy" id="2759395"/>
    <lineage>
        <taxon>Viruses</taxon>
        <taxon>Duplodnaviria</taxon>
        <taxon>Heunggongvirae</taxon>
        <taxon>Uroviricota</taxon>
        <taxon>Caudoviricetes</taxon>
        <taxon>Beenievirus</taxon>
        <taxon>Beenievirus michaelscott</taxon>
    </lineage>
</organism>
<keyword evidence="1" id="KW-0472">Membrane</keyword>
<evidence type="ECO:0000313" key="2">
    <source>
        <dbReference type="EMBL" id="QOC56306.1"/>
    </source>
</evidence>
<evidence type="ECO:0000313" key="3">
    <source>
        <dbReference type="Proteomes" id="UP000516618"/>
    </source>
</evidence>